<name>A0A7W6GLU1_9HYPH</name>
<reference evidence="2 3" key="1">
    <citation type="submission" date="2020-08" db="EMBL/GenBank/DDBJ databases">
        <title>Genomic Encyclopedia of Type Strains, Phase IV (KMG-IV): sequencing the most valuable type-strain genomes for metagenomic binning, comparative biology and taxonomic classification.</title>
        <authorList>
            <person name="Goeker M."/>
        </authorList>
    </citation>
    <scope>NUCLEOTIDE SEQUENCE [LARGE SCALE GENOMIC DNA]</scope>
    <source>
        <strain evidence="2 3">DSM 100211</strain>
    </source>
</reference>
<dbReference type="Proteomes" id="UP000574761">
    <property type="component" value="Unassembled WGS sequence"/>
</dbReference>
<gene>
    <name evidence="2" type="ORF">GGQ64_005337</name>
</gene>
<dbReference type="RefSeq" id="WP_183808243.1">
    <property type="nucleotide sequence ID" value="NZ_JACIEE010000015.1"/>
</dbReference>
<organism evidence="2 3">
    <name type="scientific">Mycoplana azooxidifex</name>
    <dbReference type="NCBI Taxonomy" id="1636188"/>
    <lineage>
        <taxon>Bacteria</taxon>
        <taxon>Pseudomonadati</taxon>
        <taxon>Pseudomonadota</taxon>
        <taxon>Alphaproteobacteria</taxon>
        <taxon>Hyphomicrobiales</taxon>
        <taxon>Rhizobiaceae</taxon>
        <taxon>Mycoplana</taxon>
    </lineage>
</organism>
<feature type="region of interest" description="Disordered" evidence="1">
    <location>
        <begin position="616"/>
        <end position="636"/>
    </location>
</feature>
<evidence type="ECO:0000313" key="3">
    <source>
        <dbReference type="Proteomes" id="UP000574761"/>
    </source>
</evidence>
<evidence type="ECO:0000256" key="1">
    <source>
        <dbReference type="SAM" id="MobiDB-lite"/>
    </source>
</evidence>
<keyword evidence="3" id="KW-1185">Reference proteome</keyword>
<sequence>MPLLEVNGQRVEVDESFMSMTPEQQNATVDEIARSLGSAAPAPTPTASAPTAAPAAPAAPPAPAWDQVGASGIPGSAVEPAPVAPPNQGASVPVYLGQRADRAIADVLGAPVDLATMAANAGLATADAIASPFGGSVDARVPPNAIGSSDWIADKASDLYEHTGGTVVDKDAVSPGVQLAGEGVRFGTAALLPSMGLAAGGKQMAAALPGPAGRTVDALSDAYTGNASKQIIGDTMAGAGSGIAMEGYEDYVPEAVQQALGPFGKIIAAIVGGVGGGTAASIGDSATNFARGKFEDAFVPPDPSTPIDPATNRPYARRDMDMAARIAQNQPTNRAQAIDNIDTGQRQFQQFANESEMPTTGMLADDIGMAMQERIARAKDPQRFAERDSARNALADQRLDASVPRGADGRAMVETATKQYDDTLGTARQNVEDAQGRKATADAEIARQNAELREFGTRQGEASAGLDDAYRTAQRSSQDAKNARYDAVADETPVDGQRIYEEMMAIEESVPRAARTGSDYSGASKRLRDLLTEETDEGVAIRDITYGDAKVLKAEISAMRQEAVAAGRDVGYLDKVNRLLGDVIDETNPEAARFYKEEYAPRYKTGRAGEYTAALKRSARTGEESSGTRPTEFGDKFLKKPEDANALRRAVDVDGNPVTAENATNWMLGDLAKSNVLTDKAELRFDRFKAWSNRNKAVIDQFPDMRRRVDEELRRAEQGGKLSKRLAQEVADAEANLTATGKDLNRSALAHAIGKDPRNTIASIMGSGDPEKQMAELADRLKGDQRATDGLKAATRDWIRGKVRTTARNVGNPDSEKLSRAKLDQLFSEHEKTLSKVYSPEEMNALRQAHALTDIVANIDVRATAGSETFEKFMAADKDKVGKRWRMAEAALKAKYGVLKGGGLFRTLRLFVDALPNDTKSVENVLFEMNFNPDLAKHLLTRNVREIGTPAWNGKLNRLMAVAAGNRDAEGVDSNEEARPTK</sequence>
<evidence type="ECO:0000313" key="2">
    <source>
        <dbReference type="EMBL" id="MBB3980090.1"/>
    </source>
</evidence>
<proteinExistence type="predicted"/>
<feature type="region of interest" description="Disordered" evidence="1">
    <location>
        <begin position="38"/>
        <end position="85"/>
    </location>
</feature>
<dbReference type="EMBL" id="JACIEE010000015">
    <property type="protein sequence ID" value="MBB3980090.1"/>
    <property type="molecule type" value="Genomic_DNA"/>
</dbReference>
<feature type="compositionally biased region" description="Low complexity" evidence="1">
    <location>
        <begin position="38"/>
        <end position="56"/>
    </location>
</feature>
<accession>A0A7W6GLU1</accession>
<dbReference type="AlphaFoldDB" id="A0A7W6GLU1"/>
<comment type="caution">
    <text evidence="2">The sequence shown here is derived from an EMBL/GenBank/DDBJ whole genome shotgun (WGS) entry which is preliminary data.</text>
</comment>
<protein>
    <submittedName>
        <fullName evidence="2">Uncharacterized protein</fullName>
    </submittedName>
</protein>